<dbReference type="Proteomes" id="UP001497623">
    <property type="component" value="Unassembled WGS sequence"/>
</dbReference>
<comment type="caution">
    <text evidence="3">The sequence shown here is derived from an EMBL/GenBank/DDBJ whole genome shotgun (WGS) entry which is preliminary data.</text>
</comment>
<dbReference type="EMBL" id="CAXKWB010000536">
    <property type="protein sequence ID" value="CAL4061131.1"/>
    <property type="molecule type" value="Genomic_DNA"/>
</dbReference>
<gene>
    <name evidence="3" type="ORF">MNOR_LOCUS1881</name>
</gene>
<feature type="transmembrane region" description="Helical" evidence="2">
    <location>
        <begin position="199"/>
        <end position="217"/>
    </location>
</feature>
<feature type="region of interest" description="Disordered" evidence="1">
    <location>
        <begin position="90"/>
        <end position="137"/>
    </location>
</feature>
<feature type="compositionally biased region" description="Low complexity" evidence="1">
    <location>
        <begin position="92"/>
        <end position="106"/>
    </location>
</feature>
<feature type="compositionally biased region" description="Acidic residues" evidence="1">
    <location>
        <begin position="115"/>
        <end position="129"/>
    </location>
</feature>
<feature type="non-terminal residue" evidence="3">
    <location>
        <position position="1"/>
    </location>
</feature>
<evidence type="ECO:0000256" key="2">
    <source>
        <dbReference type="SAM" id="Phobius"/>
    </source>
</evidence>
<evidence type="ECO:0000313" key="3">
    <source>
        <dbReference type="EMBL" id="CAL4061131.1"/>
    </source>
</evidence>
<keyword evidence="2" id="KW-1133">Transmembrane helix</keyword>
<keyword evidence="2" id="KW-0812">Transmembrane</keyword>
<proteinExistence type="predicted"/>
<keyword evidence="4" id="KW-1185">Reference proteome</keyword>
<evidence type="ECO:0000313" key="4">
    <source>
        <dbReference type="Proteomes" id="UP001497623"/>
    </source>
</evidence>
<sequence length="290" mass="33377">EVEAEKKAMEEAKKQKQREGILGFLRSTQDKNDEGSFEFSCAGLFKFMCCVQSRPDVQSAQLARIAESLDGLKRRFEGIETKIGIEPRRRSTISSRRNTVSSRSMSMKGSTLSEPVDEEILSDEDDESQVSEPKEERDHLVNPYWMEDKRLKRGEVDYIPSNEVTFFNELIETYLKPLEDNKEKQKKVANELKELRDNAVFSFSMMNAIFVIFTFMLQLNKDTIHMDWPLGVQANVTYVLESAAVLVEKICTVGANWIYICYLLCNTSFYPIYGNVVPSLWHILTHSVTH</sequence>
<protein>
    <submittedName>
        <fullName evidence="3">Uncharacterized protein</fullName>
    </submittedName>
</protein>
<evidence type="ECO:0000256" key="1">
    <source>
        <dbReference type="SAM" id="MobiDB-lite"/>
    </source>
</evidence>
<name>A0AAV2PL73_MEGNR</name>
<organism evidence="3 4">
    <name type="scientific">Meganyctiphanes norvegica</name>
    <name type="common">Northern krill</name>
    <name type="synonym">Thysanopoda norvegica</name>
    <dbReference type="NCBI Taxonomy" id="48144"/>
    <lineage>
        <taxon>Eukaryota</taxon>
        <taxon>Metazoa</taxon>
        <taxon>Ecdysozoa</taxon>
        <taxon>Arthropoda</taxon>
        <taxon>Crustacea</taxon>
        <taxon>Multicrustacea</taxon>
        <taxon>Malacostraca</taxon>
        <taxon>Eumalacostraca</taxon>
        <taxon>Eucarida</taxon>
        <taxon>Euphausiacea</taxon>
        <taxon>Euphausiidae</taxon>
        <taxon>Meganyctiphanes</taxon>
    </lineage>
</organism>
<dbReference type="AlphaFoldDB" id="A0AAV2PL73"/>
<keyword evidence="2" id="KW-0472">Membrane</keyword>
<accession>A0AAV2PL73</accession>
<reference evidence="3 4" key="1">
    <citation type="submission" date="2024-05" db="EMBL/GenBank/DDBJ databases">
        <authorList>
            <person name="Wallberg A."/>
        </authorList>
    </citation>
    <scope>NUCLEOTIDE SEQUENCE [LARGE SCALE GENOMIC DNA]</scope>
</reference>